<gene>
    <name evidence="2" type="ORF">PBRA_004661</name>
</gene>
<dbReference type="OrthoDB" id="2100988at2759"/>
<keyword evidence="3" id="KW-1185">Reference proteome</keyword>
<name>A0A0G4IL45_PLABS</name>
<dbReference type="PANTHER" id="PTHR34286:SF1">
    <property type="entry name" value="TRANSMEMBRANE PROTEIN"/>
    <property type="match status" value="1"/>
</dbReference>
<dbReference type="PANTHER" id="PTHR34286">
    <property type="entry name" value="TRANSMEMBRANE PROTEIN"/>
    <property type="match status" value="1"/>
</dbReference>
<evidence type="ECO:0000313" key="3">
    <source>
        <dbReference type="Proteomes" id="UP000039324"/>
    </source>
</evidence>
<feature type="region of interest" description="Disordered" evidence="1">
    <location>
        <begin position="20"/>
        <end position="50"/>
    </location>
</feature>
<protein>
    <submittedName>
        <fullName evidence="2">Uncharacterized protein</fullName>
    </submittedName>
</protein>
<dbReference type="AlphaFoldDB" id="A0A0G4IL45"/>
<feature type="region of interest" description="Disordered" evidence="1">
    <location>
        <begin position="71"/>
        <end position="91"/>
    </location>
</feature>
<evidence type="ECO:0000313" key="2">
    <source>
        <dbReference type="EMBL" id="CEO95971.1"/>
    </source>
</evidence>
<feature type="compositionally biased region" description="Low complexity" evidence="1">
    <location>
        <begin position="76"/>
        <end position="89"/>
    </location>
</feature>
<sequence length="163" mass="17201">MGRAAGACAKHLPDAVMTDAHAASQPATHPVPTSGRTQSSAAVASTASGSCGHPQKNTFFNVPLFGAHRSNSSRLTSSGTVASGSSSSSYEMGGVPHIDFPKYVWTPMGGPYCYPRGWKKRTAIVSAGFVAVCTLVAWHCEKNTVRPMAPPTYPDRFHYKSDA</sequence>
<proteinExistence type="predicted"/>
<evidence type="ECO:0000256" key="1">
    <source>
        <dbReference type="SAM" id="MobiDB-lite"/>
    </source>
</evidence>
<accession>A0A0G4IL45</accession>
<dbReference type="EMBL" id="CDSF01000046">
    <property type="protein sequence ID" value="CEO95971.1"/>
    <property type="molecule type" value="Genomic_DNA"/>
</dbReference>
<feature type="compositionally biased region" description="Low complexity" evidence="1">
    <location>
        <begin position="39"/>
        <end position="50"/>
    </location>
</feature>
<reference evidence="2 3" key="1">
    <citation type="submission" date="2015-02" db="EMBL/GenBank/DDBJ databases">
        <authorList>
            <person name="Chooi Y.-H."/>
        </authorList>
    </citation>
    <scope>NUCLEOTIDE SEQUENCE [LARGE SCALE GENOMIC DNA]</scope>
    <source>
        <strain evidence="2">E3</strain>
    </source>
</reference>
<organism evidence="2 3">
    <name type="scientific">Plasmodiophora brassicae</name>
    <name type="common">Clubroot disease agent</name>
    <dbReference type="NCBI Taxonomy" id="37360"/>
    <lineage>
        <taxon>Eukaryota</taxon>
        <taxon>Sar</taxon>
        <taxon>Rhizaria</taxon>
        <taxon>Endomyxa</taxon>
        <taxon>Phytomyxea</taxon>
        <taxon>Plasmodiophorida</taxon>
        <taxon>Plasmodiophoridae</taxon>
        <taxon>Plasmodiophora</taxon>
    </lineage>
</organism>
<dbReference type="Proteomes" id="UP000039324">
    <property type="component" value="Unassembled WGS sequence"/>
</dbReference>